<reference evidence="2 4" key="3">
    <citation type="submission" date="2018-11" db="EMBL/GenBank/DDBJ databases">
        <authorList>
            <consortium name="Pathogen Informatics"/>
        </authorList>
    </citation>
    <scope>NUCLEOTIDE SEQUENCE [LARGE SCALE GENOMIC DNA]</scope>
</reference>
<dbReference type="AlphaFoldDB" id="J9EQN7"/>
<sequence>MNEITKRPNCNCGLIRAEYMPGRWAGKIREHRSFGDNQHFNLNSDTQFICGDNNCDDNDDDNDDNDDDNGDRKSLIVQCYDGD</sequence>
<evidence type="ECO:0000313" key="1">
    <source>
        <dbReference type="EMBL" id="EJW84518.1"/>
    </source>
</evidence>
<protein>
    <submittedName>
        <fullName evidence="1">Uncharacterized protein</fullName>
    </submittedName>
</protein>
<dbReference type="InParanoid" id="J9EQN7"/>
<accession>J9EQN7</accession>
<keyword evidence="4" id="KW-1185">Reference proteome</keyword>
<dbReference type="Proteomes" id="UP000270924">
    <property type="component" value="Unassembled WGS sequence"/>
</dbReference>
<dbReference type="Proteomes" id="UP000004810">
    <property type="component" value="Unassembled WGS sequence"/>
</dbReference>
<evidence type="ECO:0000313" key="2">
    <source>
        <dbReference type="EMBL" id="VDM07797.1"/>
    </source>
</evidence>
<evidence type="ECO:0000313" key="4">
    <source>
        <dbReference type="Proteomes" id="UP000270924"/>
    </source>
</evidence>
<organism evidence="1 3">
    <name type="scientific">Wuchereria bancrofti</name>
    <dbReference type="NCBI Taxonomy" id="6293"/>
    <lineage>
        <taxon>Eukaryota</taxon>
        <taxon>Metazoa</taxon>
        <taxon>Ecdysozoa</taxon>
        <taxon>Nematoda</taxon>
        <taxon>Chromadorea</taxon>
        <taxon>Rhabditida</taxon>
        <taxon>Spirurina</taxon>
        <taxon>Spiruromorpha</taxon>
        <taxon>Filarioidea</taxon>
        <taxon>Onchocercidae</taxon>
        <taxon>Wuchereria</taxon>
    </lineage>
</organism>
<evidence type="ECO:0000313" key="3">
    <source>
        <dbReference type="Proteomes" id="UP000004810"/>
    </source>
</evidence>
<reference evidence="3" key="2">
    <citation type="submission" date="2012-08" db="EMBL/GenBank/DDBJ databases">
        <title>The Genome Sequence of Wuchereria bancrofti.</title>
        <authorList>
            <person name="Nutman T.B."/>
            <person name="Fink D.L."/>
            <person name="Russ C."/>
            <person name="Young S."/>
            <person name="Zeng Q."/>
            <person name="Koehrsen M."/>
            <person name="Alvarado L."/>
            <person name="Berlin A."/>
            <person name="Chapman S.B."/>
            <person name="Chen Z."/>
            <person name="Freedman E."/>
            <person name="Gellesch M."/>
            <person name="Goldberg J."/>
            <person name="Griggs A."/>
            <person name="Gujja S."/>
            <person name="Heilman E.R."/>
            <person name="Heiman D."/>
            <person name="Hepburn T."/>
            <person name="Howarth C."/>
            <person name="Jen D."/>
            <person name="Larson L."/>
            <person name="Lewis B."/>
            <person name="Mehta T."/>
            <person name="Park D."/>
            <person name="Pearson M."/>
            <person name="Roberts A."/>
            <person name="Saif S."/>
            <person name="Shea T."/>
            <person name="Shenoy N."/>
            <person name="Sisk P."/>
            <person name="Stolte C."/>
            <person name="Sykes S."/>
            <person name="Walk T."/>
            <person name="White J."/>
            <person name="Yandava C."/>
            <person name="Haas B."/>
            <person name="Henn M.R."/>
            <person name="Nusbaum C."/>
            <person name="Birren B."/>
        </authorList>
    </citation>
    <scope>NUCLEOTIDE SEQUENCE [LARGE SCALE GENOMIC DNA]</scope>
    <source>
        <strain evidence="3">NA</strain>
    </source>
</reference>
<gene>
    <name evidence="2" type="ORF">WBA_LOCUS1183</name>
    <name evidence="1" type="ORF">WUBG_04571</name>
</gene>
<dbReference type="EMBL" id="UYWW01000225">
    <property type="protein sequence ID" value="VDM07797.1"/>
    <property type="molecule type" value="Genomic_DNA"/>
</dbReference>
<reference evidence="1" key="1">
    <citation type="submission" date="2012-08" db="EMBL/GenBank/DDBJ databases">
        <title>The Genome Sequence of Wuchereria bancrofti.</title>
        <authorList>
            <consortium name="The Broad Institute Genome Sequencing Platform"/>
            <consortium name="Broad Institute Genome Sequencing Center for Infectious Disease"/>
            <person name="Nutman T.B."/>
            <person name="Fink D.L."/>
            <person name="Russ C."/>
            <person name="Young S."/>
            <person name="Zeng Q."/>
            <person name="Koehrsen M."/>
            <person name="Alvarado L."/>
            <person name="Berlin A."/>
            <person name="Borenstein D."/>
            <person name="Chapman S.B."/>
            <person name="Chen Z."/>
            <person name="Engels R."/>
            <person name="Freedman E."/>
            <person name="Gellesch M."/>
            <person name="Goldberg J."/>
            <person name="Griggs A."/>
            <person name="Gujja S."/>
            <person name="Heilman E.R."/>
            <person name="Heiman D."/>
            <person name="Hepburn T."/>
            <person name="Howarth C."/>
            <person name="Jen D."/>
            <person name="Larson L."/>
            <person name="Lewis B."/>
            <person name="Mehta T."/>
            <person name="Park D."/>
            <person name="Pearson M."/>
            <person name="Richards J."/>
            <person name="Roberts A."/>
            <person name="Saif S."/>
            <person name="Shea T."/>
            <person name="Shenoy N."/>
            <person name="Sisk P."/>
            <person name="Stolte C."/>
            <person name="Sykes S."/>
            <person name="Walk T."/>
            <person name="White J."/>
            <person name="Yandava C."/>
            <person name="Haas B."/>
            <person name="Henn M.R."/>
            <person name="Nusbaum C."/>
            <person name="Birren B."/>
        </authorList>
    </citation>
    <scope>NUCLEOTIDE SEQUENCE</scope>
</reference>
<proteinExistence type="predicted"/>
<name>J9EQN7_WUCBA</name>
<dbReference type="EMBL" id="ADBV01001581">
    <property type="protein sequence ID" value="EJW84518.1"/>
    <property type="molecule type" value="Genomic_DNA"/>
</dbReference>